<dbReference type="InterPro" id="IPR029058">
    <property type="entry name" value="AB_hydrolase_fold"/>
</dbReference>
<keyword evidence="3" id="KW-1185">Reference proteome</keyword>
<gene>
    <name evidence="2" type="ORF">ACFFGV_08585</name>
</gene>
<dbReference type="Gene3D" id="3.40.50.1820">
    <property type="entry name" value="alpha/beta hydrolase"/>
    <property type="match status" value="1"/>
</dbReference>
<protein>
    <submittedName>
        <fullName evidence="2">Alpha/beta fold hydrolase</fullName>
    </submittedName>
</protein>
<dbReference type="Proteomes" id="UP001589836">
    <property type="component" value="Unassembled WGS sequence"/>
</dbReference>
<evidence type="ECO:0000259" key="1">
    <source>
        <dbReference type="Pfam" id="PF00561"/>
    </source>
</evidence>
<organism evidence="2 3">
    <name type="scientific">Pontibacillus salicampi</name>
    <dbReference type="NCBI Taxonomy" id="1449801"/>
    <lineage>
        <taxon>Bacteria</taxon>
        <taxon>Bacillati</taxon>
        <taxon>Bacillota</taxon>
        <taxon>Bacilli</taxon>
        <taxon>Bacillales</taxon>
        <taxon>Bacillaceae</taxon>
        <taxon>Pontibacillus</taxon>
    </lineage>
</organism>
<dbReference type="Pfam" id="PF00561">
    <property type="entry name" value="Abhydrolase_1"/>
    <property type="match status" value="1"/>
</dbReference>
<reference evidence="2 3" key="1">
    <citation type="submission" date="2024-09" db="EMBL/GenBank/DDBJ databases">
        <authorList>
            <person name="Sun Q."/>
            <person name="Mori K."/>
        </authorList>
    </citation>
    <scope>NUCLEOTIDE SEQUENCE [LARGE SCALE GENOMIC DNA]</scope>
    <source>
        <strain evidence="2 3">NCAIM B.02529</strain>
    </source>
</reference>
<dbReference type="InterPro" id="IPR050266">
    <property type="entry name" value="AB_hydrolase_sf"/>
</dbReference>
<comment type="caution">
    <text evidence="2">The sequence shown here is derived from an EMBL/GenBank/DDBJ whole genome shotgun (WGS) entry which is preliminary data.</text>
</comment>
<sequence length="276" mass="31639">MKDQVELTLHYKTYEHPFSDEWLVFLHGFGGNYNIFNKQMDYFKEKYNLVFIDLPGHGKSPFPPGIDNLLSSTSQQVIHVLDRLNISSAHFLGVSLGTVIMQTIAMEHTDRIKSMTLAGAAGKWLKWGELIGKITISYPLSHILPYMFPFKTFAHILMPKRNHSTSRNFFIREAHKLGKQAYLAWAYVLRDSHKVYEQLTHQSNTIPKLYVSGSEDHMFLKGITKHVKKEALAHLHVIQQCGHVCNIEKASEFNRLVMEFIDSIGGSRFGYGQVVK</sequence>
<dbReference type="EMBL" id="JBHLTP010000005">
    <property type="protein sequence ID" value="MFC0523641.1"/>
    <property type="molecule type" value="Genomic_DNA"/>
</dbReference>
<dbReference type="GO" id="GO:0016787">
    <property type="term" value="F:hydrolase activity"/>
    <property type="evidence" value="ECO:0007669"/>
    <property type="project" value="UniProtKB-KW"/>
</dbReference>
<dbReference type="PANTHER" id="PTHR43798:SF33">
    <property type="entry name" value="HYDROLASE, PUTATIVE (AFU_ORTHOLOGUE AFUA_2G14860)-RELATED"/>
    <property type="match status" value="1"/>
</dbReference>
<dbReference type="InterPro" id="IPR000073">
    <property type="entry name" value="AB_hydrolase_1"/>
</dbReference>
<evidence type="ECO:0000313" key="3">
    <source>
        <dbReference type="Proteomes" id="UP001589836"/>
    </source>
</evidence>
<evidence type="ECO:0000313" key="2">
    <source>
        <dbReference type="EMBL" id="MFC0523641.1"/>
    </source>
</evidence>
<dbReference type="SUPFAM" id="SSF53474">
    <property type="entry name" value="alpha/beta-Hydrolases"/>
    <property type="match status" value="1"/>
</dbReference>
<dbReference type="RefSeq" id="WP_377346711.1">
    <property type="nucleotide sequence ID" value="NZ_JBHLTP010000005.1"/>
</dbReference>
<accession>A0ABV6LMK3</accession>
<name>A0ABV6LMK3_9BACI</name>
<keyword evidence="2" id="KW-0378">Hydrolase</keyword>
<proteinExistence type="predicted"/>
<dbReference type="PANTHER" id="PTHR43798">
    <property type="entry name" value="MONOACYLGLYCEROL LIPASE"/>
    <property type="match status" value="1"/>
</dbReference>
<feature type="domain" description="AB hydrolase-1" evidence="1">
    <location>
        <begin position="22"/>
        <end position="134"/>
    </location>
</feature>